<organism evidence="1 2">
    <name type="scientific">Cnephaeus nilssonii</name>
    <name type="common">Northern bat</name>
    <name type="synonym">Eptesicus nilssonii</name>
    <dbReference type="NCBI Taxonomy" id="3371016"/>
    <lineage>
        <taxon>Eukaryota</taxon>
        <taxon>Metazoa</taxon>
        <taxon>Chordata</taxon>
        <taxon>Craniata</taxon>
        <taxon>Vertebrata</taxon>
        <taxon>Euteleostomi</taxon>
        <taxon>Mammalia</taxon>
        <taxon>Eutheria</taxon>
        <taxon>Laurasiatheria</taxon>
        <taxon>Chiroptera</taxon>
        <taxon>Yangochiroptera</taxon>
        <taxon>Vespertilionidae</taxon>
        <taxon>Cnephaeus</taxon>
    </lineage>
</organism>
<comment type="caution">
    <text evidence="1">The sequence shown here is derived from an EMBL/GenBank/DDBJ whole genome shotgun (WGS) entry which is preliminary data.</text>
</comment>
<evidence type="ECO:0000313" key="1">
    <source>
        <dbReference type="EMBL" id="KAK1342793.1"/>
    </source>
</evidence>
<reference evidence="1" key="1">
    <citation type="submission" date="2023-06" db="EMBL/GenBank/DDBJ databases">
        <title>Reference genome for the Northern bat (Eptesicus nilssonii), a most northern bat species.</title>
        <authorList>
            <person name="Laine V.N."/>
            <person name="Pulliainen A.T."/>
            <person name="Lilley T.M."/>
        </authorList>
    </citation>
    <scope>NUCLEOTIDE SEQUENCE</scope>
    <source>
        <strain evidence="1">BLF_Eptnil</strain>
        <tissue evidence="1">Kidney</tissue>
    </source>
</reference>
<dbReference type="AlphaFoldDB" id="A0AA40LSY7"/>
<protein>
    <submittedName>
        <fullName evidence="1">Uncharacterized protein</fullName>
    </submittedName>
</protein>
<dbReference type="EMBL" id="JAULJE010000005">
    <property type="protein sequence ID" value="KAK1342793.1"/>
    <property type="molecule type" value="Genomic_DNA"/>
</dbReference>
<dbReference type="Gene3D" id="3.30.160.60">
    <property type="entry name" value="Classic Zinc Finger"/>
    <property type="match status" value="1"/>
</dbReference>
<accession>A0AA40LSY7</accession>
<dbReference type="Proteomes" id="UP001177744">
    <property type="component" value="Unassembled WGS sequence"/>
</dbReference>
<gene>
    <name evidence="1" type="ORF">QTO34_015560</name>
</gene>
<keyword evidence="2" id="KW-1185">Reference proteome</keyword>
<sequence>MLDKFLWEDTFSGVLGHCSENARDVMLENYRSLAYIRLSLGKNPCECNGSEKAFSYLYPSTNRYQLNLERNSMNRNYTSEKCNQCKECCYPSPLKIYAQSNAGKKPYKCFQYGKASSFRTHLGTHTVEKLSSSSCHTPEGTHTWEKLYECCDCRKAFTRSSDQTGEKLSER</sequence>
<name>A0AA40LSY7_CNENI</name>
<evidence type="ECO:0000313" key="2">
    <source>
        <dbReference type="Proteomes" id="UP001177744"/>
    </source>
</evidence>
<proteinExistence type="predicted"/>